<sequence length="311" mass="35039">MMKGITLMLAAISALMVEALAEGDCKEEANSTLREIDCVVKKLNWMINVTEDLLLRTRVHAEEIHGKRYLLEARYAAWKELFLYVKQFMRKDESNEMKEILNEMGSVFEAESYLQKKFDLNVSYLEKRMIAVVRTGTKYAATMEEMYRIGLEAVCVASKSHNYCGNNRTVVTCGKTFAGEGLSDIITEFDSDTSGHIDLRFHNGTVQSNGGNKLADRIDMASTTFGRILKHQGIKSSLRVHAETNDYGLVEKVNAIKLLRFFVTPLREINEITSKIEAIPSKLSERAFRIDTLSGKLQSLLSSITAPTTQD</sequence>
<evidence type="ECO:0000313" key="3">
    <source>
        <dbReference type="Proteomes" id="UP000002316"/>
    </source>
</evidence>
<dbReference type="GeneID" id="23859757"/>
<dbReference type="Proteomes" id="UP000002316">
    <property type="component" value="Chromosome 4"/>
</dbReference>
<evidence type="ECO:0000313" key="2">
    <source>
        <dbReference type="EMBL" id="CBH10626.1"/>
    </source>
</evidence>
<evidence type="ECO:0000256" key="1">
    <source>
        <dbReference type="SAM" id="SignalP"/>
    </source>
</evidence>
<proteinExistence type="predicted"/>
<dbReference type="AlphaFoldDB" id="C9ZMX3"/>
<reference evidence="3" key="1">
    <citation type="journal article" date="2010" name="PLoS Negl. Trop. Dis.">
        <title>The genome sequence of Trypanosoma brucei gambiense, causative agent of chronic human african trypanosomiasis.</title>
        <authorList>
            <person name="Jackson A.P."/>
            <person name="Sanders M."/>
            <person name="Berry A."/>
            <person name="McQuillan J."/>
            <person name="Aslett M.A."/>
            <person name="Quail M.A."/>
            <person name="Chukualim B."/>
            <person name="Capewell P."/>
            <person name="MacLeod A."/>
            <person name="Melville S.E."/>
            <person name="Gibson W."/>
            <person name="Barry J.D."/>
            <person name="Berriman M."/>
            <person name="Hertz-Fowler C."/>
        </authorList>
    </citation>
    <scope>NUCLEOTIDE SEQUENCE [LARGE SCALE GENOMIC DNA]</scope>
    <source>
        <strain evidence="3">MHOM/CI/86/DAL972</strain>
    </source>
</reference>
<name>C9ZMX3_TRYB9</name>
<dbReference type="KEGG" id="tbg:TbgDal_IV3270"/>
<keyword evidence="1" id="KW-0732">Signal</keyword>
<feature type="chain" id="PRO_5003005545" evidence="1">
    <location>
        <begin position="22"/>
        <end position="311"/>
    </location>
</feature>
<accession>C9ZMX3</accession>
<feature type="signal peptide" evidence="1">
    <location>
        <begin position="1"/>
        <end position="21"/>
    </location>
</feature>
<organism evidence="2 3">
    <name type="scientific">Trypanosoma brucei gambiense (strain MHOM/CI/86/DAL972)</name>
    <dbReference type="NCBI Taxonomy" id="679716"/>
    <lineage>
        <taxon>Eukaryota</taxon>
        <taxon>Discoba</taxon>
        <taxon>Euglenozoa</taxon>
        <taxon>Kinetoplastea</taxon>
        <taxon>Metakinetoplastina</taxon>
        <taxon>Trypanosomatida</taxon>
        <taxon>Trypanosomatidae</taxon>
        <taxon>Trypanosoma</taxon>
    </lineage>
</organism>
<dbReference type="RefSeq" id="XP_011772915.1">
    <property type="nucleotide sequence ID" value="XM_011774613.1"/>
</dbReference>
<dbReference type="VEuPathDB" id="TriTrypDB:Tbg972.4.3270"/>
<gene>
    <name evidence="2" type="ORF">TbgDal_IV3270</name>
</gene>
<protein>
    <submittedName>
        <fullName evidence="2">Uncharacterized protein</fullName>
    </submittedName>
</protein>
<dbReference type="EMBL" id="FN554967">
    <property type="protein sequence ID" value="CBH10626.1"/>
    <property type="molecule type" value="Genomic_DNA"/>
</dbReference>